<reference evidence="2 3" key="1">
    <citation type="submission" date="2019-10" db="EMBL/GenBank/DDBJ databases">
        <title>Sequencing and Assembly of Multiple Reported Metal-Biooxidizing Members of the Extremely Thermoacidophilic Archaeal Family Sulfolobaceae.</title>
        <authorList>
            <person name="Counts J.A."/>
            <person name="Kelly R.M."/>
        </authorList>
    </citation>
    <scope>NUCLEOTIDE SEQUENCE [LARGE SCALE GENOMIC DNA]</scope>
    <source>
        <strain evidence="2 3">DSM 6482</strain>
    </source>
</reference>
<dbReference type="Proteomes" id="UP000470772">
    <property type="component" value="Unassembled WGS sequence"/>
</dbReference>
<feature type="domain" description="Lsm C-terminal" evidence="1">
    <location>
        <begin position="79"/>
        <end position="140"/>
    </location>
</feature>
<gene>
    <name evidence="2" type="ORF">GC250_03925</name>
</gene>
<organism evidence="2 3">
    <name type="scientific">Sulfuracidifex metallicus DSM 6482 = JCM 9184</name>
    <dbReference type="NCBI Taxonomy" id="523847"/>
    <lineage>
        <taxon>Archaea</taxon>
        <taxon>Thermoproteota</taxon>
        <taxon>Thermoprotei</taxon>
        <taxon>Sulfolobales</taxon>
        <taxon>Sulfolobaceae</taxon>
        <taxon>Sulfuracidifex</taxon>
    </lineage>
</organism>
<comment type="caution">
    <text evidence="2">The sequence shown here is derived from an EMBL/GenBank/DDBJ whole genome shotgun (WGS) entry which is preliminary data.</text>
</comment>
<dbReference type="Pfam" id="PF14894">
    <property type="entry name" value="Lsm_C"/>
    <property type="match status" value="1"/>
</dbReference>
<sequence length="145" mass="16671">MSSRRILGEFNSILDKTVTVRLTDSRTYTGTFYSFELNPFIITLLNAKDSDKNVYYKVIINGNLVEEIQLKNAPIFDVKEFGQKLEKDLNLRPGDVKIYDDVGILTVMDKIKVSEMGVEGTGPLAQRVYEIYNEYMSKRKKESNQ</sequence>
<dbReference type="SUPFAM" id="SSF50182">
    <property type="entry name" value="Sm-like ribonucleoproteins"/>
    <property type="match status" value="1"/>
</dbReference>
<dbReference type="InterPro" id="IPR028277">
    <property type="entry name" value="Lsm_C"/>
</dbReference>
<protein>
    <submittedName>
        <fullName evidence="2">Sm ribonucleo</fullName>
    </submittedName>
</protein>
<dbReference type="Gene3D" id="3.30.310.60">
    <property type="entry name" value="Like-Sm ribonucleoprotein, C-terminal domain"/>
    <property type="match status" value="1"/>
</dbReference>
<dbReference type="Gene3D" id="2.30.30.100">
    <property type="match status" value="1"/>
</dbReference>
<evidence type="ECO:0000313" key="3">
    <source>
        <dbReference type="Proteomes" id="UP000470772"/>
    </source>
</evidence>
<evidence type="ECO:0000313" key="2">
    <source>
        <dbReference type="EMBL" id="MUN28609.1"/>
    </source>
</evidence>
<dbReference type="AlphaFoldDB" id="A0A6A9QKG9"/>
<name>A0A6A9QKG9_SULME</name>
<keyword evidence="3" id="KW-1185">Reference proteome</keyword>
<evidence type="ECO:0000259" key="1">
    <source>
        <dbReference type="Pfam" id="PF14894"/>
    </source>
</evidence>
<dbReference type="InterPro" id="IPR037156">
    <property type="entry name" value="Lsm_C_sf"/>
</dbReference>
<dbReference type="EMBL" id="WGGD01000005">
    <property type="protein sequence ID" value="MUN28609.1"/>
    <property type="molecule type" value="Genomic_DNA"/>
</dbReference>
<dbReference type="InterPro" id="IPR010920">
    <property type="entry name" value="LSM_dom_sf"/>
</dbReference>
<proteinExistence type="predicted"/>
<accession>A0A6A9QKG9</accession>
<dbReference type="RefSeq" id="WP_156016335.1">
    <property type="nucleotide sequence ID" value="NZ_WGGD01000005.1"/>
</dbReference>